<keyword evidence="3" id="KW-1185">Reference proteome</keyword>
<dbReference type="PROSITE" id="PS51257">
    <property type="entry name" value="PROKAR_LIPOPROTEIN"/>
    <property type="match status" value="1"/>
</dbReference>
<accession>A0A0A2LU56</accession>
<dbReference type="eggNOG" id="ENOG5032WCC">
    <property type="taxonomic scope" value="Bacteria"/>
</dbReference>
<dbReference type="RefSeq" id="WP_035130965.1">
    <property type="nucleotide sequence ID" value="NZ_JRLV01000003.1"/>
</dbReference>
<feature type="signal peptide" evidence="1">
    <location>
        <begin position="1"/>
        <end position="21"/>
    </location>
</feature>
<evidence type="ECO:0000256" key="1">
    <source>
        <dbReference type="SAM" id="SignalP"/>
    </source>
</evidence>
<evidence type="ECO:0008006" key="4">
    <source>
        <dbReference type="Google" id="ProtNLM"/>
    </source>
</evidence>
<comment type="caution">
    <text evidence="2">The sequence shown here is derived from an EMBL/GenBank/DDBJ whole genome shotgun (WGS) entry which is preliminary data.</text>
</comment>
<protein>
    <recommendedName>
        <fullName evidence="4">DUF4397 domain-containing protein</fullName>
    </recommendedName>
</protein>
<evidence type="ECO:0000313" key="2">
    <source>
        <dbReference type="EMBL" id="KGO83514.1"/>
    </source>
</evidence>
<dbReference type="AlphaFoldDB" id="A0A0A2LU56"/>
<proteinExistence type="predicted"/>
<keyword evidence="1" id="KW-0732">Signal</keyword>
<dbReference type="Proteomes" id="UP000030129">
    <property type="component" value="Unassembled WGS sequence"/>
</dbReference>
<feature type="chain" id="PRO_5001990563" description="DUF4397 domain-containing protein" evidence="1">
    <location>
        <begin position="22"/>
        <end position="261"/>
    </location>
</feature>
<organism evidence="2 3">
    <name type="scientific">Flavobacterium beibuense F44-8</name>
    <dbReference type="NCBI Taxonomy" id="1406840"/>
    <lineage>
        <taxon>Bacteria</taxon>
        <taxon>Pseudomonadati</taxon>
        <taxon>Bacteroidota</taxon>
        <taxon>Flavobacteriia</taxon>
        <taxon>Flavobacteriales</taxon>
        <taxon>Flavobacteriaceae</taxon>
        <taxon>Flavobacterium</taxon>
    </lineage>
</organism>
<reference evidence="2 3" key="1">
    <citation type="submission" date="2013-09" db="EMBL/GenBank/DDBJ databases">
        <authorList>
            <person name="Zeng Z."/>
            <person name="Chen C."/>
        </authorList>
    </citation>
    <scope>NUCLEOTIDE SEQUENCE [LARGE SCALE GENOMIC DNA]</scope>
    <source>
        <strain evidence="2 3">F44-8</strain>
    </source>
</reference>
<sequence length="261" mass="28683">MKKNHYLLLLLSLFIVSCSNDDDNSSNPTDVNNAIPLSTGNYWVYDVDVAGTTGRDSLYIANDTTINNTTYKKFKTESFPMGFYSMALNNNALRNVDGKLLLSGGIDTGIPEIPLDLTVSDFVIFDPNAATGSILSTFNGQNEQELEGYDISVSYSLTTEAGDNYTSYTIPDGQSYNNVKAVTVKLSLKVVVSIPDIPFPFTILPTQDVLVSTQYYANGIGMVHTTTDMQYELADTFGIELPLPQSLEEHQEEVLSVYSVQ</sequence>
<name>A0A0A2LU56_9FLAO</name>
<evidence type="ECO:0000313" key="3">
    <source>
        <dbReference type="Proteomes" id="UP000030129"/>
    </source>
</evidence>
<dbReference type="EMBL" id="JRLV01000003">
    <property type="protein sequence ID" value="KGO83514.1"/>
    <property type="molecule type" value="Genomic_DNA"/>
</dbReference>
<dbReference type="STRING" id="1406840.Q763_02815"/>
<gene>
    <name evidence="2" type="ORF">Q763_02815</name>
</gene>